<dbReference type="EMBL" id="JAFMPK010000031">
    <property type="protein sequence ID" value="MBO0608990.1"/>
    <property type="molecule type" value="Genomic_DNA"/>
</dbReference>
<organism evidence="1 2">
    <name type="scientific">Myceligenerans salitolerans</name>
    <dbReference type="NCBI Taxonomy" id="1230528"/>
    <lineage>
        <taxon>Bacteria</taxon>
        <taxon>Bacillati</taxon>
        <taxon>Actinomycetota</taxon>
        <taxon>Actinomycetes</taxon>
        <taxon>Micrococcales</taxon>
        <taxon>Promicromonosporaceae</taxon>
        <taxon>Myceligenerans</taxon>
    </lineage>
</organism>
<dbReference type="Proteomes" id="UP000664617">
    <property type="component" value="Unassembled WGS sequence"/>
</dbReference>
<sequence length="406" mass="43800">MTRAELADAVNQYIWSTTGQHCALDAATLARYERGTVRWPGAAYRTGLRAVLGAGSDAELGFHPTRRGAAATAAVSVLGGSEPVRWAGVDPETFLRTLSDAEAPRRVSWTEVELVRETTRVIATSENTFGGGLALQMATAQLRLATGLLDAAGTVEVRQAAAQAVGNLAGVVGFAAYDMADYALTDRCYHLALWCADEGRSAALRATVLADMARKAAHLDHHGDALEMIEAAQELRGDLTATGRAMLAASRARLLARTDRPRDAREEISHADEWFAMRDPATDPPWLCYYDDAEHQGSIGKTRLPLARAGIDVEDTIDRLSTAVARHNPQYVRSRTFSRIRLATLHCSIGDVTTATEIARVAMDDAATMRSARMREELTTLASATAGLRSPQISELRSNILTILAT</sequence>
<reference evidence="1 2" key="1">
    <citation type="submission" date="2021-03" db="EMBL/GenBank/DDBJ databases">
        <authorList>
            <person name="Xin L."/>
        </authorList>
    </citation>
    <scope>NUCLEOTIDE SEQUENCE [LARGE SCALE GENOMIC DNA]</scope>
    <source>
        <strain evidence="1 2">XHU 5031</strain>
    </source>
</reference>
<evidence type="ECO:0008006" key="3">
    <source>
        <dbReference type="Google" id="ProtNLM"/>
    </source>
</evidence>
<proteinExistence type="predicted"/>
<keyword evidence="2" id="KW-1185">Reference proteome</keyword>
<dbReference type="RefSeq" id="WP_207274952.1">
    <property type="nucleotide sequence ID" value="NZ_JAFMPK010000031.1"/>
</dbReference>
<accession>A0ABS3I7T0</accession>
<gene>
    <name evidence="1" type="ORF">J0911_08085</name>
</gene>
<evidence type="ECO:0000313" key="1">
    <source>
        <dbReference type="EMBL" id="MBO0608990.1"/>
    </source>
</evidence>
<protein>
    <recommendedName>
        <fullName evidence="3">Transcriptional regulator</fullName>
    </recommendedName>
</protein>
<name>A0ABS3I7T0_9MICO</name>
<comment type="caution">
    <text evidence="1">The sequence shown here is derived from an EMBL/GenBank/DDBJ whole genome shotgun (WGS) entry which is preliminary data.</text>
</comment>
<reference evidence="2" key="2">
    <citation type="submission" date="2023-07" db="EMBL/GenBank/DDBJ databases">
        <title>Myceligenerans salitolerans sp. nov., a halotolerant actinomycete isolated from a salt lake in Xinjiang, China.</title>
        <authorList>
            <person name="Guan T."/>
        </authorList>
    </citation>
    <scope>NUCLEOTIDE SEQUENCE [LARGE SCALE GENOMIC DNA]</scope>
    <source>
        <strain evidence="2">XHU 5031</strain>
    </source>
</reference>
<evidence type="ECO:0000313" key="2">
    <source>
        <dbReference type="Proteomes" id="UP000664617"/>
    </source>
</evidence>